<dbReference type="AlphaFoldDB" id="A0A1H6F270"/>
<sequence length="133" mass="13892">MDLMDNRLSLELNGVHVESLKEFGGVVLDPEKGVAEEGAGGELIIGKLPGVKVGGSLTIVSGGTEQSAEVASWLGNSANAPWGTDARDVALVVTSPLNLTLGRIDLAGAFPVYWDESAEERQITLVFQDIGVS</sequence>
<dbReference type="Proteomes" id="UP000236732">
    <property type="component" value="Unassembled WGS sequence"/>
</dbReference>
<dbReference type="EMBL" id="FNVT01000032">
    <property type="protein sequence ID" value="SEH03044.1"/>
    <property type="molecule type" value="Genomic_DNA"/>
</dbReference>
<evidence type="ECO:0000313" key="2">
    <source>
        <dbReference type="Proteomes" id="UP000236732"/>
    </source>
</evidence>
<reference evidence="1 2" key="1">
    <citation type="submission" date="2016-10" db="EMBL/GenBank/DDBJ databases">
        <authorList>
            <person name="de Groot N.N."/>
        </authorList>
    </citation>
    <scope>NUCLEOTIDE SEQUENCE [LARGE SCALE GENOMIC DNA]</scope>
    <source>
        <strain evidence="1 2">CGMCC 4.7037</strain>
    </source>
</reference>
<accession>A0A1H6F270</accession>
<organism evidence="1 2">
    <name type="scientific">Nonomuraea solani</name>
    <dbReference type="NCBI Taxonomy" id="1144553"/>
    <lineage>
        <taxon>Bacteria</taxon>
        <taxon>Bacillati</taxon>
        <taxon>Actinomycetota</taxon>
        <taxon>Actinomycetes</taxon>
        <taxon>Streptosporangiales</taxon>
        <taxon>Streptosporangiaceae</taxon>
        <taxon>Nonomuraea</taxon>
    </lineage>
</organism>
<protein>
    <submittedName>
        <fullName evidence="1">Uncharacterized protein</fullName>
    </submittedName>
</protein>
<gene>
    <name evidence="1" type="ORF">SAMN05444920_13253</name>
</gene>
<evidence type="ECO:0000313" key="1">
    <source>
        <dbReference type="EMBL" id="SEH03044.1"/>
    </source>
</evidence>
<proteinExistence type="predicted"/>
<name>A0A1H6F270_9ACTN</name>
<keyword evidence="2" id="KW-1185">Reference proteome</keyword>
<dbReference type="RefSeq" id="WP_103964059.1">
    <property type="nucleotide sequence ID" value="NZ_FNVT01000032.1"/>
</dbReference>